<protein>
    <submittedName>
        <fullName evidence="3">Nitrate reductase molybdenum cofactor assembly chaperone</fullName>
    </submittedName>
</protein>
<keyword evidence="1" id="KW-0534">Nitrate assimilation</keyword>
<dbReference type="PANTHER" id="PTHR43680">
    <property type="entry name" value="NITRATE REDUCTASE MOLYBDENUM COFACTOR ASSEMBLY CHAPERONE"/>
    <property type="match status" value="1"/>
</dbReference>
<dbReference type="NCBIfam" id="TIGR00684">
    <property type="entry name" value="narJ"/>
    <property type="match status" value="1"/>
</dbReference>
<comment type="caution">
    <text evidence="3">The sequence shown here is derived from an EMBL/GenBank/DDBJ whole genome shotgun (WGS) entry which is preliminary data.</text>
</comment>
<dbReference type="RefSeq" id="WP_251379251.1">
    <property type="nucleotide sequence ID" value="NZ_BAABKP010000001.1"/>
</dbReference>
<dbReference type="Proteomes" id="UP001500187">
    <property type="component" value="Unassembled WGS sequence"/>
</dbReference>
<dbReference type="SUPFAM" id="SSF89155">
    <property type="entry name" value="TorD-like"/>
    <property type="match status" value="1"/>
</dbReference>
<accession>A0ABP9B514</accession>
<evidence type="ECO:0000256" key="2">
    <source>
        <dbReference type="SAM" id="MobiDB-lite"/>
    </source>
</evidence>
<dbReference type="InterPro" id="IPR003765">
    <property type="entry name" value="NO3_reductase_chaperone_NarJ"/>
</dbReference>
<evidence type="ECO:0000313" key="3">
    <source>
        <dbReference type="EMBL" id="GAA4789749.1"/>
    </source>
</evidence>
<dbReference type="EMBL" id="BAABKP010000001">
    <property type="protein sequence ID" value="GAA4789749.1"/>
    <property type="molecule type" value="Genomic_DNA"/>
</dbReference>
<dbReference type="InterPro" id="IPR036411">
    <property type="entry name" value="TorD-like_sf"/>
</dbReference>
<dbReference type="Pfam" id="PF02613">
    <property type="entry name" value="Nitrate_red_del"/>
    <property type="match status" value="1"/>
</dbReference>
<dbReference type="InterPro" id="IPR020945">
    <property type="entry name" value="DMSO/NO3_reduct_chaperone"/>
</dbReference>
<keyword evidence="4" id="KW-1185">Reference proteome</keyword>
<evidence type="ECO:0000313" key="4">
    <source>
        <dbReference type="Proteomes" id="UP001500187"/>
    </source>
</evidence>
<sequence length="272" mass="30304">MAGFFSQLLKRNAVEALPQLPASGDPFDMDWGSGQELDAVTYQVTSVLLRYPSEETRALLPELLELAAETGNEQFLTGVRAVQDWYATSSLEEMQAHYVQEYDLSRRHSFHLSYWTEGDTRRRGEALTRFKQMYRDSGMVTNLQGELPDYLPMVLEFTALVDARAGRAALQAYRPSLELLRLALRDDELPYYGLVEAVCQSLPGVSPETQAEVQNMVNVGPPKEDVGLAQLPASDPRLLPLLLPHEQRPGARVGADKTAPFAAQRSQNGAHQ</sequence>
<proteinExistence type="predicted"/>
<dbReference type="PANTHER" id="PTHR43680:SF2">
    <property type="entry name" value="NITRATE REDUCTASE MOLYBDENUM COFACTOR ASSEMBLY CHAPERONE NARJ"/>
    <property type="match status" value="1"/>
</dbReference>
<gene>
    <name evidence="3" type="primary">narJ</name>
    <name evidence="3" type="ORF">GCM10023352_04620</name>
</gene>
<feature type="region of interest" description="Disordered" evidence="2">
    <location>
        <begin position="245"/>
        <end position="272"/>
    </location>
</feature>
<reference evidence="4" key="1">
    <citation type="journal article" date="2019" name="Int. J. Syst. Evol. Microbiol.">
        <title>The Global Catalogue of Microorganisms (GCM) 10K type strain sequencing project: providing services to taxonomists for standard genome sequencing and annotation.</title>
        <authorList>
            <consortium name="The Broad Institute Genomics Platform"/>
            <consortium name="The Broad Institute Genome Sequencing Center for Infectious Disease"/>
            <person name="Wu L."/>
            <person name="Ma J."/>
        </authorList>
    </citation>
    <scope>NUCLEOTIDE SEQUENCE [LARGE SCALE GENOMIC DNA]</scope>
    <source>
        <strain evidence="4">JCM 18541</strain>
    </source>
</reference>
<organism evidence="3 4">
    <name type="scientific">Rothia endophytica</name>
    <dbReference type="NCBI Taxonomy" id="1324766"/>
    <lineage>
        <taxon>Bacteria</taxon>
        <taxon>Bacillati</taxon>
        <taxon>Actinomycetota</taxon>
        <taxon>Actinomycetes</taxon>
        <taxon>Micrococcales</taxon>
        <taxon>Micrococcaceae</taxon>
        <taxon>Rothia</taxon>
    </lineage>
</organism>
<dbReference type="Gene3D" id="1.10.3480.10">
    <property type="entry name" value="TorD-like"/>
    <property type="match status" value="1"/>
</dbReference>
<name>A0ABP9B514_9MICC</name>
<evidence type="ECO:0000256" key="1">
    <source>
        <dbReference type="ARBA" id="ARBA00023063"/>
    </source>
</evidence>